<dbReference type="GO" id="GO:0000028">
    <property type="term" value="P:ribosomal small subunit assembly"/>
    <property type="evidence" value="ECO:0007669"/>
    <property type="project" value="TreeGrafter"/>
</dbReference>
<evidence type="ECO:0000256" key="5">
    <source>
        <dbReference type="ARBA" id="ARBA00023274"/>
    </source>
</evidence>
<comment type="similarity">
    <text evidence="2 7 8">Belongs to the universal ribosomal protein uS19 family.</text>
</comment>
<dbReference type="OrthoDB" id="30559at2157"/>
<dbReference type="PANTHER" id="PTHR11880:SF2">
    <property type="entry name" value="SMALL RIBOSOMAL SUBUNIT PROTEIN US19"/>
    <property type="match status" value="1"/>
</dbReference>
<dbReference type="PIRSF" id="PIRSF002144">
    <property type="entry name" value="Ribosomal_S19"/>
    <property type="match status" value="1"/>
</dbReference>
<dbReference type="GO" id="GO:0003735">
    <property type="term" value="F:structural constituent of ribosome"/>
    <property type="evidence" value="ECO:0007669"/>
    <property type="project" value="UniProtKB-UniRule"/>
</dbReference>
<dbReference type="SUPFAM" id="SSF54570">
    <property type="entry name" value="Ribosomal protein S19"/>
    <property type="match status" value="1"/>
</dbReference>
<dbReference type="GeneID" id="14308434"/>
<dbReference type="PANTHER" id="PTHR11880">
    <property type="entry name" value="RIBOSOMAL PROTEIN S19P FAMILY MEMBER"/>
    <property type="match status" value="1"/>
</dbReference>
<dbReference type="Gene3D" id="3.30.860.10">
    <property type="entry name" value="30s Ribosomal Protein S19, Chain A"/>
    <property type="match status" value="1"/>
</dbReference>
<dbReference type="InterPro" id="IPR023575">
    <property type="entry name" value="Ribosomal_uS19_SF"/>
</dbReference>
<dbReference type="InterPro" id="IPR002222">
    <property type="entry name" value="Ribosomal_uS19"/>
</dbReference>
<reference evidence="10" key="1">
    <citation type="submission" date="2011-12" db="EMBL/GenBank/DDBJ databases">
        <title>Complete sequence of Methanoregula formicicum SMSP.</title>
        <authorList>
            <person name="Lucas S."/>
            <person name="Han J."/>
            <person name="Lapidus A."/>
            <person name="Cheng J.-F."/>
            <person name="Goodwin L."/>
            <person name="Pitluck S."/>
            <person name="Peters L."/>
            <person name="Ovchinnikova G."/>
            <person name="Teshima H."/>
            <person name="Detter J.C."/>
            <person name="Han C."/>
            <person name="Tapia R."/>
            <person name="Land M."/>
            <person name="Hauser L."/>
            <person name="Kyrpides N."/>
            <person name="Ivanova N."/>
            <person name="Pagani I."/>
            <person name="Imachi H."/>
            <person name="Tamaki H."/>
            <person name="Sekiguchi Y."/>
            <person name="Kamagata Y."/>
            <person name="Cadillo-Quiroz H."/>
            <person name="Zinder S."/>
            <person name="Liu W.-T."/>
            <person name="Woyke T."/>
        </authorList>
    </citation>
    <scope>NUCLEOTIDE SEQUENCE [LARGE SCALE GENOMIC DNA]</scope>
    <source>
        <strain evidence="10">DSM 22288 / NBRC 105244 / SMSP</strain>
    </source>
</reference>
<dbReference type="PRINTS" id="PR00975">
    <property type="entry name" value="RIBOSOMALS19"/>
</dbReference>
<dbReference type="GO" id="GO:0022627">
    <property type="term" value="C:cytosolic small ribosomal subunit"/>
    <property type="evidence" value="ECO:0007669"/>
    <property type="project" value="UniProtKB-UniRule"/>
</dbReference>
<evidence type="ECO:0000256" key="7">
    <source>
        <dbReference type="HAMAP-Rule" id="MF_00531"/>
    </source>
</evidence>
<organism evidence="9 10">
    <name type="scientific">Methanoregula formicica (strain DSM 22288 / NBRC 105244 / SMSP)</name>
    <dbReference type="NCBI Taxonomy" id="593750"/>
    <lineage>
        <taxon>Archaea</taxon>
        <taxon>Methanobacteriati</taxon>
        <taxon>Methanobacteriota</taxon>
        <taxon>Stenosarchaea group</taxon>
        <taxon>Methanomicrobia</taxon>
        <taxon>Methanomicrobiales</taxon>
        <taxon>Methanoregulaceae</taxon>
        <taxon>Methanoregula</taxon>
    </lineage>
</organism>
<evidence type="ECO:0000256" key="8">
    <source>
        <dbReference type="RuleBase" id="RU003485"/>
    </source>
</evidence>
<dbReference type="Proteomes" id="UP000010824">
    <property type="component" value="Chromosome"/>
</dbReference>
<dbReference type="Pfam" id="PF00203">
    <property type="entry name" value="Ribosomal_S19"/>
    <property type="match status" value="1"/>
</dbReference>
<dbReference type="HOGENOM" id="CLU_097347_1_0_2"/>
<keyword evidence="7" id="KW-0694">RNA-binding</keyword>
<keyword evidence="3 7" id="KW-0699">rRNA-binding</keyword>
<dbReference type="FunCoup" id="L0HK16">
    <property type="interactions" value="131"/>
</dbReference>
<dbReference type="NCBIfam" id="NF003121">
    <property type="entry name" value="PRK04038.1"/>
    <property type="match status" value="1"/>
</dbReference>
<reference evidence="9 10" key="2">
    <citation type="journal article" date="2014" name="Genome Announc.">
        <title>Complete Genome Sequence of Methanoregula formicica SMSPT, a Mesophilic Hydrogenotrophic Methanogen Isolated from a Methanogenic Upflow Anaerobic Sludge Blanket Reactor.</title>
        <authorList>
            <person name="Yamamoto K."/>
            <person name="Tamaki H."/>
            <person name="Cadillo-Quiroz H."/>
            <person name="Imachi H."/>
            <person name="Kyrpides N."/>
            <person name="Woyke T."/>
            <person name="Goodwin L."/>
            <person name="Zinder S.H."/>
            <person name="Kamagata Y."/>
            <person name="Liu W.T."/>
        </authorList>
    </citation>
    <scope>NUCLEOTIDE SEQUENCE [LARGE SCALE GENOMIC DNA]</scope>
    <source>
        <strain evidence="10">DSM 22288 / NBRC 105244 / SMSP</strain>
    </source>
</reference>
<keyword evidence="10" id="KW-1185">Reference proteome</keyword>
<dbReference type="RefSeq" id="WP_015286605.1">
    <property type="nucleotide sequence ID" value="NC_019943.1"/>
</dbReference>
<dbReference type="eggNOG" id="arCOG04099">
    <property type="taxonomic scope" value="Archaea"/>
</dbReference>
<dbReference type="EMBL" id="CP003167">
    <property type="protein sequence ID" value="AGB03643.1"/>
    <property type="molecule type" value="Genomic_DNA"/>
</dbReference>
<keyword evidence="5 7" id="KW-0687">Ribonucleoprotein</keyword>
<keyword evidence="4 7" id="KW-0689">Ribosomal protein</keyword>
<sequence length="139" mass="16116">MAAPKKTQKRMPRRREEFTYRGYKIDELKAMGISELLPLMPARPRRKITRGFSRGEETLLAKIRDGDEKIRTHLREMIVMPEMIGKTIEIYNGKEFVKVEFQPESVFRYIGEFALTRKRVTHGSAGIGATRGSKYVPLK</sequence>
<dbReference type="GO" id="GO:0019843">
    <property type="term" value="F:rRNA binding"/>
    <property type="evidence" value="ECO:0007669"/>
    <property type="project" value="UniProtKB-UniRule"/>
</dbReference>
<dbReference type="InterPro" id="IPR005713">
    <property type="entry name" value="Ribosomal_uS19_euk/arc"/>
</dbReference>
<dbReference type="GO" id="GO:0006412">
    <property type="term" value="P:translation"/>
    <property type="evidence" value="ECO:0007669"/>
    <property type="project" value="UniProtKB-UniRule"/>
</dbReference>
<dbReference type="KEGG" id="mfo:Metfor_2651"/>
<evidence type="ECO:0000256" key="1">
    <source>
        <dbReference type="ARBA" id="ARBA00003239"/>
    </source>
</evidence>
<dbReference type="InParanoid" id="L0HK16"/>
<evidence type="ECO:0000256" key="2">
    <source>
        <dbReference type="ARBA" id="ARBA00007345"/>
    </source>
</evidence>
<accession>L0HK16</accession>
<dbReference type="AlphaFoldDB" id="L0HK16"/>
<evidence type="ECO:0000256" key="4">
    <source>
        <dbReference type="ARBA" id="ARBA00022980"/>
    </source>
</evidence>
<evidence type="ECO:0000256" key="3">
    <source>
        <dbReference type="ARBA" id="ARBA00022730"/>
    </source>
</evidence>
<gene>
    <name evidence="7" type="primary">rps19p</name>
    <name evidence="9" type="ordered locus">Metfor_2651</name>
</gene>
<comment type="function">
    <text evidence="1 7">Protein S19 forms a complex with S13 that binds strongly to the 16S ribosomal RNA.</text>
</comment>
<dbReference type="HAMAP" id="MF_00531">
    <property type="entry name" value="Ribosomal_uS19"/>
    <property type="match status" value="1"/>
</dbReference>
<protein>
    <recommendedName>
        <fullName evidence="6 7">Small ribosomal subunit protein uS19</fullName>
    </recommendedName>
</protein>
<dbReference type="NCBIfam" id="TIGR01025">
    <property type="entry name" value="uS19_arch"/>
    <property type="match status" value="1"/>
</dbReference>
<proteinExistence type="inferred from homology"/>
<evidence type="ECO:0000313" key="9">
    <source>
        <dbReference type="EMBL" id="AGB03643.1"/>
    </source>
</evidence>
<name>L0HK16_METFS</name>
<evidence type="ECO:0000256" key="6">
    <source>
        <dbReference type="ARBA" id="ARBA00035163"/>
    </source>
</evidence>
<evidence type="ECO:0000313" key="10">
    <source>
        <dbReference type="Proteomes" id="UP000010824"/>
    </source>
</evidence>
<dbReference type="STRING" id="593750.Metfor_2651"/>